<dbReference type="EMBL" id="PQXF01000067">
    <property type="protein sequence ID" value="PXF57218.1"/>
    <property type="molecule type" value="Genomic_DNA"/>
</dbReference>
<comment type="caution">
    <text evidence="1">The sequence shown here is derived from an EMBL/GenBank/DDBJ whole genome shotgun (WGS) entry which is preliminary data.</text>
</comment>
<dbReference type="Proteomes" id="UP000248329">
    <property type="component" value="Unassembled WGS sequence"/>
</dbReference>
<name>A0AC61KYP9_9EURY</name>
<gene>
    <name evidence="1" type="ORF">C4B59_15675</name>
</gene>
<organism evidence="1 2">
    <name type="scientific">Candidatus Methanogaster sp</name>
    <dbReference type="NCBI Taxonomy" id="3386292"/>
    <lineage>
        <taxon>Archaea</taxon>
        <taxon>Methanobacteriati</taxon>
        <taxon>Methanobacteriota</taxon>
        <taxon>Stenosarchaea group</taxon>
        <taxon>Methanomicrobia</taxon>
        <taxon>Methanosarcinales</taxon>
        <taxon>ANME-2 cluster</taxon>
        <taxon>Candidatus Methanogasteraceae</taxon>
        <taxon>Candidatus Methanogaster</taxon>
    </lineage>
</organism>
<proteinExistence type="predicted"/>
<sequence length="84" mass="9862">MHPHIQTLLEIIKHTVDQEIVSVILFGGVATGHFKKGSDIDVLIIVKEYNEPVCKEYWKQTNKERRISDARNPHRLNLRRRKCT</sequence>
<protein>
    <submittedName>
        <fullName evidence="1">Uncharacterized protein</fullName>
    </submittedName>
</protein>
<accession>A0AC61KYP9</accession>
<reference evidence="1" key="1">
    <citation type="submission" date="2018-01" db="EMBL/GenBank/DDBJ databases">
        <authorList>
            <person name="Krukenberg V."/>
        </authorList>
    </citation>
    <scope>NUCLEOTIDE SEQUENCE</scope>
    <source>
        <strain evidence="1">E20ANME2</strain>
    </source>
</reference>
<evidence type="ECO:0000313" key="2">
    <source>
        <dbReference type="Proteomes" id="UP000248329"/>
    </source>
</evidence>
<evidence type="ECO:0000313" key="1">
    <source>
        <dbReference type="EMBL" id="PXF57218.1"/>
    </source>
</evidence>